<dbReference type="PANTHER" id="PTHR21301:SF10">
    <property type="entry name" value="REVERSE TRANSCRIPTASE DOMAIN-CONTAINING PROTEIN"/>
    <property type="match status" value="1"/>
</dbReference>
<dbReference type="Proteomes" id="UP000681967">
    <property type="component" value="Unassembled WGS sequence"/>
</dbReference>
<dbReference type="EMBL" id="CAJNOW010005796">
    <property type="protein sequence ID" value="CAF1464214.1"/>
    <property type="molecule type" value="Genomic_DNA"/>
</dbReference>
<dbReference type="Proteomes" id="UP000663834">
    <property type="component" value="Unassembled WGS sequence"/>
</dbReference>
<dbReference type="InterPro" id="IPR058912">
    <property type="entry name" value="HTH_animal"/>
</dbReference>
<dbReference type="Pfam" id="PF26215">
    <property type="entry name" value="HTH_animal"/>
    <property type="match status" value="1"/>
</dbReference>
<evidence type="ECO:0000313" key="6">
    <source>
        <dbReference type="EMBL" id="CAF3823396.1"/>
    </source>
</evidence>
<evidence type="ECO:0000313" key="4">
    <source>
        <dbReference type="EMBL" id="CAF1512459.1"/>
    </source>
</evidence>
<dbReference type="OrthoDB" id="10018421at2759"/>
<name>A0A815U8B8_9BILA</name>
<protein>
    <recommendedName>
        <fullName evidence="2">Helix-turn-helix domain-containing protein</fullName>
    </recommendedName>
</protein>
<evidence type="ECO:0000256" key="1">
    <source>
        <dbReference type="SAM" id="MobiDB-lite"/>
    </source>
</evidence>
<evidence type="ECO:0000313" key="5">
    <source>
        <dbReference type="EMBL" id="CAF2077715.1"/>
    </source>
</evidence>
<feature type="domain" description="Helix-turn-helix" evidence="2">
    <location>
        <begin position="61"/>
        <end position="105"/>
    </location>
</feature>
<dbReference type="Proteomes" id="UP000663855">
    <property type="component" value="Unassembled WGS sequence"/>
</dbReference>
<feature type="region of interest" description="Disordered" evidence="1">
    <location>
        <begin position="166"/>
        <end position="188"/>
    </location>
</feature>
<reference evidence="4" key="1">
    <citation type="submission" date="2021-02" db="EMBL/GenBank/DDBJ databases">
        <authorList>
            <person name="Nowell W R."/>
        </authorList>
    </citation>
    <scope>NUCLEOTIDE SEQUENCE</scope>
</reference>
<evidence type="ECO:0000313" key="3">
    <source>
        <dbReference type="EMBL" id="CAF1464214.1"/>
    </source>
</evidence>
<dbReference type="AlphaFoldDB" id="A0A815U8B8"/>
<gene>
    <name evidence="7" type="ORF">BYL167_LOCUS9313</name>
    <name evidence="4" type="ORF">CJN711_LOCUS27906</name>
    <name evidence="6" type="ORF">GIL414_LOCUS2359</name>
    <name evidence="3" type="ORF">KQP761_LOCUS12694</name>
    <name evidence="5" type="ORF">MBJ925_LOCUS17941</name>
</gene>
<evidence type="ECO:0000259" key="2">
    <source>
        <dbReference type="Pfam" id="PF26215"/>
    </source>
</evidence>
<dbReference type="EMBL" id="CAJOBJ010000449">
    <property type="protein sequence ID" value="CAF3823396.1"/>
    <property type="molecule type" value="Genomic_DNA"/>
</dbReference>
<organism evidence="4 8">
    <name type="scientific">Rotaria magnacalcarata</name>
    <dbReference type="NCBI Taxonomy" id="392030"/>
    <lineage>
        <taxon>Eukaryota</taxon>
        <taxon>Metazoa</taxon>
        <taxon>Spiralia</taxon>
        <taxon>Gnathifera</taxon>
        <taxon>Rotifera</taxon>
        <taxon>Eurotatoria</taxon>
        <taxon>Bdelloidea</taxon>
        <taxon>Philodinida</taxon>
        <taxon>Philodinidae</taxon>
        <taxon>Rotaria</taxon>
    </lineage>
</organism>
<proteinExistence type="predicted"/>
<evidence type="ECO:0000313" key="7">
    <source>
        <dbReference type="EMBL" id="CAF3917442.1"/>
    </source>
</evidence>
<dbReference type="EMBL" id="CAJOBH010002665">
    <property type="protein sequence ID" value="CAF3917442.1"/>
    <property type="molecule type" value="Genomic_DNA"/>
</dbReference>
<comment type="caution">
    <text evidence="4">The sequence shown here is derived from an EMBL/GenBank/DDBJ whole genome shotgun (WGS) entry which is preliminary data.</text>
</comment>
<sequence>MTWNRSEEELRKLLDDVNTWHPNIKLDYKIGNSLPFLDVQLTNNNGILSTSVYHKPAAEPYVIPFASDHPRHVFSNIIKTFIERAARYSSTFEAFNYERRYIKLIYSSTFIENEFHKFFSEYISKSQFLSLIHDEQKYFLMRKEILGQPTPRQSQVAMSAALADIDNDPLDDDERQQPKSDPNKSEEKISNISEKFFTHITYANEICIKYAIMHLKIHQQCTQDKSSAIASVVKRTMN</sequence>
<dbReference type="EMBL" id="CAJNOV010013147">
    <property type="protein sequence ID" value="CAF1512459.1"/>
    <property type="molecule type" value="Genomic_DNA"/>
</dbReference>
<dbReference type="Proteomes" id="UP000663824">
    <property type="component" value="Unassembled WGS sequence"/>
</dbReference>
<accession>A0A815U8B8</accession>
<dbReference type="Proteomes" id="UP000681720">
    <property type="component" value="Unassembled WGS sequence"/>
</dbReference>
<evidence type="ECO:0000313" key="8">
    <source>
        <dbReference type="Proteomes" id="UP000663855"/>
    </source>
</evidence>
<dbReference type="EMBL" id="CAJNRE010008912">
    <property type="protein sequence ID" value="CAF2077715.1"/>
    <property type="molecule type" value="Genomic_DNA"/>
</dbReference>
<feature type="compositionally biased region" description="Basic and acidic residues" evidence="1">
    <location>
        <begin position="175"/>
        <end position="188"/>
    </location>
</feature>
<dbReference type="PANTHER" id="PTHR21301">
    <property type="entry name" value="REVERSE TRANSCRIPTASE"/>
    <property type="match status" value="1"/>
</dbReference>